<dbReference type="AlphaFoldDB" id="A0AA39UE63"/>
<proteinExistence type="predicted"/>
<gene>
    <name evidence="2" type="ORF">JMJ35_000854</name>
</gene>
<accession>A0AA39UE63</accession>
<organism evidence="2 3">
    <name type="scientific">Cladonia borealis</name>
    <dbReference type="NCBI Taxonomy" id="184061"/>
    <lineage>
        <taxon>Eukaryota</taxon>
        <taxon>Fungi</taxon>
        <taxon>Dikarya</taxon>
        <taxon>Ascomycota</taxon>
        <taxon>Pezizomycotina</taxon>
        <taxon>Lecanoromycetes</taxon>
        <taxon>OSLEUM clade</taxon>
        <taxon>Lecanoromycetidae</taxon>
        <taxon>Lecanorales</taxon>
        <taxon>Lecanorineae</taxon>
        <taxon>Cladoniaceae</taxon>
        <taxon>Cladonia</taxon>
    </lineage>
</organism>
<dbReference type="Proteomes" id="UP001166286">
    <property type="component" value="Unassembled WGS sequence"/>
</dbReference>
<feature type="region of interest" description="Disordered" evidence="1">
    <location>
        <begin position="150"/>
        <end position="173"/>
    </location>
</feature>
<comment type="caution">
    <text evidence="2">The sequence shown here is derived from an EMBL/GenBank/DDBJ whole genome shotgun (WGS) entry which is preliminary data.</text>
</comment>
<dbReference type="EMBL" id="JAFEKC020000002">
    <property type="protein sequence ID" value="KAK0516251.1"/>
    <property type="molecule type" value="Genomic_DNA"/>
</dbReference>
<evidence type="ECO:0000313" key="2">
    <source>
        <dbReference type="EMBL" id="KAK0516251.1"/>
    </source>
</evidence>
<keyword evidence="3" id="KW-1185">Reference proteome</keyword>
<sequence length="272" mass="30482">MTPLHHTLLHGPSPFESGYYFEPGPDKIFETAKVLMEFGANQNLESQPRSIWEKPITARECGINHQYGRVRELFHTSDSPPHNVSQIELYSLQIGRTWMLPSPSETNGTQRDGLNPTRYINNESFFNSLQSVRKPDGDQRQRDNLNLSSFPILNESNQPHMSSLKPHPSDGPWSPASIDSLIACFSVLNEPDTPPITEGGGQVNPFPRLNSHICRDPLETEAGKLWADLRKPKGHTVAEDAISRSASSEKKPLPGEKGTKKHGKSRWQPLTF</sequence>
<evidence type="ECO:0000256" key="1">
    <source>
        <dbReference type="SAM" id="MobiDB-lite"/>
    </source>
</evidence>
<protein>
    <submittedName>
        <fullName evidence="2">Uncharacterized protein</fullName>
    </submittedName>
</protein>
<feature type="compositionally biased region" description="Basic and acidic residues" evidence="1">
    <location>
        <begin position="228"/>
        <end position="258"/>
    </location>
</feature>
<name>A0AA39UE63_9LECA</name>
<evidence type="ECO:0000313" key="3">
    <source>
        <dbReference type="Proteomes" id="UP001166286"/>
    </source>
</evidence>
<feature type="compositionally biased region" description="Polar residues" evidence="1">
    <location>
        <begin position="150"/>
        <end position="161"/>
    </location>
</feature>
<feature type="region of interest" description="Disordered" evidence="1">
    <location>
        <begin position="228"/>
        <end position="272"/>
    </location>
</feature>
<reference evidence="2" key="1">
    <citation type="submission" date="2023-03" db="EMBL/GenBank/DDBJ databases">
        <title>Complete genome of Cladonia borealis.</title>
        <authorList>
            <person name="Park H."/>
        </authorList>
    </citation>
    <scope>NUCLEOTIDE SEQUENCE</scope>
    <source>
        <strain evidence="2">ANT050790</strain>
    </source>
</reference>